<evidence type="ECO:0000256" key="4">
    <source>
        <dbReference type="ARBA" id="ARBA00010951"/>
    </source>
</evidence>
<dbReference type="Pfam" id="PF01087">
    <property type="entry name" value="GalP_UDP_transf"/>
    <property type="match status" value="1"/>
</dbReference>
<dbReference type="GO" id="GO:0008270">
    <property type="term" value="F:zinc ion binding"/>
    <property type="evidence" value="ECO:0007669"/>
    <property type="project" value="InterPro"/>
</dbReference>
<comment type="catalytic activity">
    <reaction evidence="1 12">
        <text>alpha-D-galactose 1-phosphate + UDP-alpha-D-glucose = alpha-D-glucose 1-phosphate + UDP-alpha-D-galactose</text>
        <dbReference type="Rhea" id="RHEA:13989"/>
        <dbReference type="ChEBI" id="CHEBI:58336"/>
        <dbReference type="ChEBI" id="CHEBI:58601"/>
        <dbReference type="ChEBI" id="CHEBI:58885"/>
        <dbReference type="ChEBI" id="CHEBI:66914"/>
        <dbReference type="EC" id="2.7.7.12"/>
    </reaction>
</comment>
<gene>
    <name evidence="16" type="primary">8229762</name>
    <name evidence="15" type="ORF">Phum_PHUM297880</name>
</gene>
<dbReference type="GO" id="GO:0008108">
    <property type="term" value="F:UDP-glucose:hexose-1-phosphate uridylyltransferase activity"/>
    <property type="evidence" value="ECO:0007669"/>
    <property type="project" value="UniProtKB-EC"/>
</dbReference>
<evidence type="ECO:0000313" key="17">
    <source>
        <dbReference type="Proteomes" id="UP000009046"/>
    </source>
</evidence>
<dbReference type="GO" id="GO:0033499">
    <property type="term" value="P:galactose catabolic process via UDP-galactose, Leloir pathway"/>
    <property type="evidence" value="ECO:0007669"/>
    <property type="project" value="TreeGrafter"/>
</dbReference>
<name>E0VLY4_PEDHC</name>
<evidence type="ECO:0000259" key="14">
    <source>
        <dbReference type="Pfam" id="PF02744"/>
    </source>
</evidence>
<dbReference type="UniPathway" id="UPA00214"/>
<sequence>MSGEAKKSLFVSSEHPHVRYNPLVGQWVLVSPNRFKRPWLGQIENYAEEPVPEFDPENPLCPGVKRGNGEVNPQYTGCFVFNNDYPALMERPREMEISNDPLFQIRPATGVCRVMCFHPKSNLSMGQFNIKEIMKIIEIWIQQTEELGRKYVWVQIFENRGVIMGCSNPHPHCQIWASAFLPNEPRLKDFFQLEYYKQYGKPLLLDYVERELEKKERIVLENDSWVALVPFWALWPYETMIIPKTHIKRFTDLDVENPKTKSLAMIIKNLVSTYDNLFKCTFPYSMGWHGAPTGKRNIMDSTHWVFHGVYYPPLLRSATIKKFFVGYEMLAQGQRDITPEMAAARLRAAIESTSTTNSSNK</sequence>
<evidence type="ECO:0000256" key="6">
    <source>
        <dbReference type="ARBA" id="ARBA00022695"/>
    </source>
</evidence>
<keyword evidence="17" id="KW-1185">Reference proteome</keyword>
<evidence type="ECO:0000256" key="3">
    <source>
        <dbReference type="ARBA" id="ARBA00004947"/>
    </source>
</evidence>
<proteinExistence type="inferred from homology"/>
<reference evidence="15" key="1">
    <citation type="submission" date="2007-04" db="EMBL/GenBank/DDBJ databases">
        <title>Annotation of Pediculus humanus corporis strain USDA.</title>
        <authorList>
            <person name="Kirkness E."/>
            <person name="Hannick L."/>
            <person name="Hass B."/>
            <person name="Bruggner R."/>
            <person name="Lawson D."/>
            <person name="Bidwell S."/>
            <person name="Joardar V."/>
            <person name="Caler E."/>
            <person name="Walenz B."/>
            <person name="Inman J."/>
            <person name="Schobel S."/>
            <person name="Galinsky K."/>
            <person name="Amedeo P."/>
            <person name="Strausberg R."/>
        </authorList>
    </citation>
    <scope>NUCLEOTIDE SEQUENCE</scope>
    <source>
        <strain evidence="15">USDA</strain>
    </source>
</reference>
<dbReference type="GeneID" id="8229762"/>
<evidence type="ECO:0000256" key="5">
    <source>
        <dbReference type="ARBA" id="ARBA00022679"/>
    </source>
</evidence>
<dbReference type="CDD" id="cd00608">
    <property type="entry name" value="GalT"/>
    <property type="match status" value="1"/>
</dbReference>
<dbReference type="PANTHER" id="PTHR11943:SF1">
    <property type="entry name" value="GALACTOSE-1-PHOSPHATE URIDYLYLTRANSFERASE"/>
    <property type="match status" value="1"/>
</dbReference>
<evidence type="ECO:0000256" key="12">
    <source>
        <dbReference type="RuleBase" id="RU000506"/>
    </source>
</evidence>
<organism>
    <name type="scientific">Pediculus humanus subsp. corporis</name>
    <name type="common">Body louse</name>
    <dbReference type="NCBI Taxonomy" id="121224"/>
    <lineage>
        <taxon>Eukaryota</taxon>
        <taxon>Metazoa</taxon>
        <taxon>Ecdysozoa</taxon>
        <taxon>Arthropoda</taxon>
        <taxon>Hexapoda</taxon>
        <taxon>Insecta</taxon>
        <taxon>Pterygota</taxon>
        <taxon>Neoptera</taxon>
        <taxon>Paraneoptera</taxon>
        <taxon>Psocodea</taxon>
        <taxon>Troctomorpha</taxon>
        <taxon>Phthiraptera</taxon>
        <taxon>Anoplura</taxon>
        <taxon>Pediculidae</taxon>
        <taxon>Pediculus</taxon>
    </lineage>
</organism>
<evidence type="ECO:0000313" key="16">
    <source>
        <dbReference type="EnsemblMetazoa" id="PHUM297880-PA"/>
    </source>
</evidence>
<dbReference type="GO" id="GO:0005737">
    <property type="term" value="C:cytoplasm"/>
    <property type="evidence" value="ECO:0007669"/>
    <property type="project" value="TreeGrafter"/>
</dbReference>
<keyword evidence="9 12" id="KW-0299">Galactose metabolism</keyword>
<dbReference type="Pfam" id="PF02744">
    <property type="entry name" value="GalP_UDP_tr_C"/>
    <property type="match status" value="1"/>
</dbReference>
<dbReference type="KEGG" id="phu:Phum_PHUM297880"/>
<evidence type="ECO:0000256" key="7">
    <source>
        <dbReference type="ARBA" id="ARBA00022723"/>
    </source>
</evidence>
<dbReference type="CTD" id="8229762"/>
<dbReference type="eggNOG" id="KOG2958">
    <property type="taxonomic scope" value="Eukaryota"/>
</dbReference>
<evidence type="ECO:0000256" key="9">
    <source>
        <dbReference type="ARBA" id="ARBA00023144"/>
    </source>
</evidence>
<dbReference type="Gene3D" id="3.30.428.10">
    <property type="entry name" value="HIT-like"/>
    <property type="match status" value="2"/>
</dbReference>
<dbReference type="InterPro" id="IPR005849">
    <property type="entry name" value="GalP_Utransf_N"/>
</dbReference>
<dbReference type="STRING" id="121224.E0VLY4"/>
<feature type="active site" description="Tele-UMP-histidine intermediate" evidence="11">
    <location>
        <position position="172"/>
    </location>
</feature>
<feature type="domain" description="Galactose-1-phosphate uridyl transferase C-terminal" evidence="14">
    <location>
        <begin position="193"/>
        <end position="349"/>
    </location>
</feature>
<keyword evidence="8" id="KW-0862">Zinc</keyword>
<comment type="cofactor">
    <cofactor evidence="2">
        <name>Zn(2+)</name>
        <dbReference type="ChEBI" id="CHEBI:29105"/>
    </cofactor>
</comment>
<dbReference type="FunFam" id="3.30.428.10:FF:000002">
    <property type="entry name" value="Galactose-1-phosphate uridylyltransferase"/>
    <property type="match status" value="1"/>
</dbReference>
<comment type="pathway">
    <text evidence="3 12">Carbohydrate metabolism; galactose metabolism.</text>
</comment>
<dbReference type="InterPro" id="IPR036265">
    <property type="entry name" value="HIT-like_sf"/>
</dbReference>
<dbReference type="InterPro" id="IPR005850">
    <property type="entry name" value="GalP_Utransf_C"/>
</dbReference>
<evidence type="ECO:0000256" key="10">
    <source>
        <dbReference type="ARBA" id="ARBA00023277"/>
    </source>
</evidence>
<keyword evidence="6 12" id="KW-0548">Nucleotidyltransferase</keyword>
<evidence type="ECO:0000256" key="8">
    <source>
        <dbReference type="ARBA" id="ARBA00022833"/>
    </source>
</evidence>
<reference evidence="16" key="3">
    <citation type="submission" date="2021-02" db="UniProtKB">
        <authorList>
            <consortium name="EnsemblMetazoa"/>
        </authorList>
    </citation>
    <scope>IDENTIFICATION</scope>
    <source>
        <strain evidence="16">USDA</strain>
    </source>
</reference>
<evidence type="ECO:0000313" key="15">
    <source>
        <dbReference type="EMBL" id="EEB14390.1"/>
    </source>
</evidence>
<dbReference type="EMBL" id="AAZO01003451">
    <property type="status" value="NOT_ANNOTATED_CDS"/>
    <property type="molecule type" value="Genomic_DNA"/>
</dbReference>
<keyword evidence="10 12" id="KW-0119">Carbohydrate metabolism</keyword>
<dbReference type="HOGENOM" id="CLU_029960_0_1_1"/>
<dbReference type="EC" id="2.7.7.12" evidence="12"/>
<dbReference type="EMBL" id="DS235283">
    <property type="protein sequence ID" value="EEB14390.1"/>
    <property type="molecule type" value="Genomic_DNA"/>
</dbReference>
<dbReference type="InterPro" id="IPR019779">
    <property type="entry name" value="GalP_UDPtransf1_His-AS"/>
</dbReference>
<dbReference type="Proteomes" id="UP000009046">
    <property type="component" value="Unassembled WGS sequence"/>
</dbReference>
<evidence type="ECO:0000256" key="11">
    <source>
        <dbReference type="PIRSR" id="PIRSR000808-1"/>
    </source>
</evidence>
<comment type="similarity">
    <text evidence="4 12">Belongs to the galactose-1-phosphate uridylyltransferase type 1 family.</text>
</comment>
<dbReference type="InParanoid" id="E0VLY4"/>
<dbReference type="VEuPathDB" id="VectorBase:PHUM297880"/>
<dbReference type="InterPro" id="IPR001937">
    <property type="entry name" value="GalP_UDPtransf1"/>
</dbReference>
<dbReference type="OMA" id="CFENRGA"/>
<keyword evidence="5 12" id="KW-0808">Transferase</keyword>
<dbReference type="AlphaFoldDB" id="E0VLY4"/>
<dbReference type="EnsemblMetazoa" id="PHUM297880-RA">
    <property type="protein sequence ID" value="PHUM297880-PA"/>
    <property type="gene ID" value="PHUM297880"/>
</dbReference>
<dbReference type="FunFam" id="3.30.428.10:FF:000001">
    <property type="entry name" value="Galactose-1-phosphate uridylyltransferase"/>
    <property type="match status" value="1"/>
</dbReference>
<dbReference type="NCBIfam" id="NF008724">
    <property type="entry name" value="PRK11720.1"/>
    <property type="match status" value="1"/>
</dbReference>
<evidence type="ECO:0000259" key="13">
    <source>
        <dbReference type="Pfam" id="PF01087"/>
    </source>
</evidence>
<evidence type="ECO:0000256" key="1">
    <source>
        <dbReference type="ARBA" id="ARBA00001107"/>
    </source>
</evidence>
<dbReference type="SUPFAM" id="SSF54197">
    <property type="entry name" value="HIT-like"/>
    <property type="match status" value="2"/>
</dbReference>
<dbReference type="OrthoDB" id="418412at2759"/>
<dbReference type="RefSeq" id="XP_002427128.1">
    <property type="nucleotide sequence ID" value="XM_002427083.1"/>
</dbReference>
<dbReference type="PANTHER" id="PTHR11943">
    <property type="entry name" value="GALACTOSE-1-PHOSPHATE URIDYLYLTRANSFERASE"/>
    <property type="match status" value="1"/>
</dbReference>
<dbReference type="NCBIfam" id="TIGR00209">
    <property type="entry name" value="galT_1"/>
    <property type="match status" value="1"/>
</dbReference>
<feature type="domain" description="Galactose-1-phosphate uridyl transferase N-terminal" evidence="13">
    <location>
        <begin position="13"/>
        <end position="182"/>
    </location>
</feature>
<reference evidence="15" key="2">
    <citation type="submission" date="2007-04" db="EMBL/GenBank/DDBJ databases">
        <title>The genome of the human body louse.</title>
        <authorList>
            <consortium name="The Human Body Louse Genome Consortium"/>
            <person name="Kirkness E."/>
            <person name="Walenz B."/>
            <person name="Hass B."/>
            <person name="Bruggner R."/>
            <person name="Strausberg R."/>
        </authorList>
    </citation>
    <scope>NUCLEOTIDE SEQUENCE</scope>
    <source>
        <strain evidence="15">USDA</strain>
    </source>
</reference>
<dbReference type="PIRSF" id="PIRSF000808">
    <property type="entry name" value="GalT"/>
    <property type="match status" value="1"/>
</dbReference>
<accession>E0VLY4</accession>
<dbReference type="FunCoup" id="E0VLY4">
    <property type="interactions" value="346"/>
</dbReference>
<protein>
    <recommendedName>
        <fullName evidence="12">Galactose-1-phosphate uridylyltransferase</fullName>
        <ecNumber evidence="12">2.7.7.12</ecNumber>
    </recommendedName>
</protein>
<dbReference type="PROSITE" id="PS00117">
    <property type="entry name" value="GAL_P_UDP_TRANSF_I"/>
    <property type="match status" value="1"/>
</dbReference>
<evidence type="ECO:0000256" key="2">
    <source>
        <dbReference type="ARBA" id="ARBA00001947"/>
    </source>
</evidence>
<keyword evidence="7 12" id="KW-0479">Metal-binding</keyword>